<keyword evidence="2" id="KW-1185">Reference proteome</keyword>
<comment type="caution">
    <text evidence="1">The sequence shown here is derived from an EMBL/GenBank/DDBJ whole genome shotgun (WGS) entry which is preliminary data.</text>
</comment>
<dbReference type="Proteomes" id="UP000015453">
    <property type="component" value="Unassembled WGS sequence"/>
</dbReference>
<evidence type="ECO:0000313" key="1">
    <source>
        <dbReference type="EMBL" id="EPS63280.1"/>
    </source>
</evidence>
<evidence type="ECO:0000313" key="2">
    <source>
        <dbReference type="Proteomes" id="UP000015453"/>
    </source>
</evidence>
<protein>
    <submittedName>
        <fullName evidence="1">Uncharacterized protein</fullName>
    </submittedName>
</protein>
<name>S8C8W6_9LAMI</name>
<reference evidence="1 2" key="1">
    <citation type="journal article" date="2013" name="BMC Genomics">
        <title>The miniature genome of a carnivorous plant Genlisea aurea contains a low number of genes and short non-coding sequences.</title>
        <authorList>
            <person name="Leushkin E.V."/>
            <person name="Sutormin R.A."/>
            <person name="Nabieva E.R."/>
            <person name="Penin A.A."/>
            <person name="Kondrashov A.S."/>
            <person name="Logacheva M.D."/>
        </authorList>
    </citation>
    <scope>NUCLEOTIDE SEQUENCE [LARGE SCALE GENOMIC DNA]</scope>
</reference>
<organism evidence="1 2">
    <name type="scientific">Genlisea aurea</name>
    <dbReference type="NCBI Taxonomy" id="192259"/>
    <lineage>
        <taxon>Eukaryota</taxon>
        <taxon>Viridiplantae</taxon>
        <taxon>Streptophyta</taxon>
        <taxon>Embryophyta</taxon>
        <taxon>Tracheophyta</taxon>
        <taxon>Spermatophyta</taxon>
        <taxon>Magnoliopsida</taxon>
        <taxon>eudicotyledons</taxon>
        <taxon>Gunneridae</taxon>
        <taxon>Pentapetalae</taxon>
        <taxon>asterids</taxon>
        <taxon>lamiids</taxon>
        <taxon>Lamiales</taxon>
        <taxon>Lentibulariaceae</taxon>
        <taxon>Genlisea</taxon>
    </lineage>
</organism>
<accession>S8C8W6</accession>
<sequence length="120" mass="13444">MIPNIFRDGIGFKFLMNFGIGITGTVSGSGSVSRMLTPTLHPLICQVLTRLKCPPYALFPNGYVYLAAFIHYAVASNKDPTIADFFKLFKPRAPIQHSESEEYVGRLDKLFHLDYSSPRT</sequence>
<gene>
    <name evidence="1" type="ORF">M569_11506</name>
</gene>
<proteinExistence type="predicted"/>
<dbReference type="EMBL" id="AUSU01005585">
    <property type="protein sequence ID" value="EPS63280.1"/>
    <property type="molecule type" value="Genomic_DNA"/>
</dbReference>
<dbReference type="AlphaFoldDB" id="S8C8W6"/>